<dbReference type="OrthoDB" id="4788989at2759"/>
<evidence type="ECO:0000256" key="4">
    <source>
        <dbReference type="ARBA" id="ARBA00022833"/>
    </source>
</evidence>
<proteinExistence type="inferred from homology"/>
<dbReference type="GO" id="GO:0005737">
    <property type="term" value="C:cytoplasm"/>
    <property type="evidence" value="ECO:0007669"/>
    <property type="project" value="InterPro"/>
</dbReference>
<evidence type="ECO:0000259" key="7">
    <source>
        <dbReference type="PROSITE" id="PS51081"/>
    </source>
</evidence>
<keyword evidence="6" id="KW-0833">Ubl conjugation pathway</keyword>
<evidence type="ECO:0000256" key="3">
    <source>
        <dbReference type="ARBA" id="ARBA00022771"/>
    </source>
</evidence>
<dbReference type="Pfam" id="PF21361">
    <property type="entry name" value="Sina_ZnF"/>
    <property type="match status" value="1"/>
</dbReference>
<sequence length="251" mass="28607">MLPSSKLKLEKLPEKPLTLSRSSSGHCLCLNCSETPRQICLECGAPIIIARNIALETISVKVLAACKYRSEGCPETKRLGSSMAAHEKQCCFRLYKCFAAKCSWNGPAHNILEHMESSHKERVFLGSEKVFKIKNIGNRKDMDMMYLFSCFSNEFWVKFIYKEAESSFFGAVQYVGQKGVAARYTYSFEIKISDDQSAKQYRYTRVTHADVADFEIIFRSRDCFWVPINIAKHLAENDVLSVKVNIDHIAK</sequence>
<reference evidence="9" key="1">
    <citation type="submission" date="2020-01" db="EMBL/GenBank/DDBJ databases">
        <title>Draft genome sequence of the Termite Coptotermes fromosanus.</title>
        <authorList>
            <person name="Itakura S."/>
            <person name="Yosikawa Y."/>
            <person name="Umezawa K."/>
        </authorList>
    </citation>
    <scope>NUCLEOTIDE SEQUENCE [LARGE SCALE GENOMIC DNA]</scope>
</reference>
<evidence type="ECO:0000256" key="6">
    <source>
        <dbReference type="RuleBase" id="RU201113"/>
    </source>
</evidence>
<dbReference type="Proteomes" id="UP000502823">
    <property type="component" value="Unassembled WGS sequence"/>
</dbReference>
<dbReference type="InterPro" id="IPR004162">
    <property type="entry name" value="SINA-like_animal"/>
</dbReference>
<dbReference type="PANTHER" id="PTHR45877:SF2">
    <property type="entry name" value="E3 UBIQUITIN-PROTEIN LIGASE SINA-RELATED"/>
    <property type="match status" value="1"/>
</dbReference>
<comment type="function">
    <text evidence="6">E3 ubiquitin-protein ligase that mediates ubiquitination and subsequent proteasomal degradation of target proteins. E3 ubiquitin ligases accept ubiquitin from an E2 ubiquitin-conjugating enzyme in the form of a thioester and then directly transfers the ubiquitin to targeted substrates.</text>
</comment>
<gene>
    <name evidence="8" type="ORF">Cfor_11509</name>
</gene>
<keyword evidence="4 6" id="KW-0862">Zinc</keyword>
<organism evidence="8 9">
    <name type="scientific">Coptotermes formosanus</name>
    <name type="common">Formosan subterranean termite</name>
    <dbReference type="NCBI Taxonomy" id="36987"/>
    <lineage>
        <taxon>Eukaryota</taxon>
        <taxon>Metazoa</taxon>
        <taxon>Ecdysozoa</taxon>
        <taxon>Arthropoda</taxon>
        <taxon>Hexapoda</taxon>
        <taxon>Insecta</taxon>
        <taxon>Pterygota</taxon>
        <taxon>Neoptera</taxon>
        <taxon>Polyneoptera</taxon>
        <taxon>Dictyoptera</taxon>
        <taxon>Blattodea</taxon>
        <taxon>Blattoidea</taxon>
        <taxon>Termitoidae</taxon>
        <taxon>Rhinotermitidae</taxon>
        <taxon>Coptotermes</taxon>
    </lineage>
</organism>
<dbReference type="Gene3D" id="3.30.40.10">
    <property type="entry name" value="Zinc/RING finger domain, C3HC4 (zinc finger)"/>
    <property type="match status" value="1"/>
</dbReference>
<dbReference type="GO" id="GO:0043161">
    <property type="term" value="P:proteasome-mediated ubiquitin-dependent protein catabolic process"/>
    <property type="evidence" value="ECO:0007669"/>
    <property type="project" value="TreeGrafter"/>
</dbReference>
<dbReference type="InterPro" id="IPR013083">
    <property type="entry name" value="Znf_RING/FYVE/PHD"/>
</dbReference>
<dbReference type="PROSITE" id="PS51081">
    <property type="entry name" value="ZF_SIAH"/>
    <property type="match status" value="1"/>
</dbReference>
<dbReference type="InterPro" id="IPR008974">
    <property type="entry name" value="TRAF-like"/>
</dbReference>
<comment type="similarity">
    <text evidence="1 6">Belongs to the SINA (Seven in absentia) family.</text>
</comment>
<dbReference type="Gene3D" id="2.60.210.10">
    <property type="entry name" value="Apoptosis, Tumor Necrosis Factor Receptor Associated Protein 2, Chain A"/>
    <property type="match status" value="1"/>
</dbReference>
<comment type="domain">
    <text evidence="6">The SBD domain (substrate-binding domain) mediates the interaction with substrate proteins. It is related to the TRAF family.</text>
</comment>
<feature type="domain" description="SIAH-type" evidence="7">
    <location>
        <begin position="61"/>
        <end position="120"/>
    </location>
</feature>
<evidence type="ECO:0000256" key="1">
    <source>
        <dbReference type="ARBA" id="ARBA00009119"/>
    </source>
</evidence>
<dbReference type="PANTHER" id="PTHR45877">
    <property type="entry name" value="E3 UBIQUITIN-PROTEIN LIGASE SIAH2"/>
    <property type="match status" value="1"/>
</dbReference>
<dbReference type="InParanoid" id="A0A6L2PTV3"/>
<comment type="pathway">
    <text evidence="6">Protein modification; protein ubiquitination.</text>
</comment>
<comment type="catalytic activity">
    <reaction evidence="6">
        <text>S-ubiquitinyl-[E2 ubiquitin-conjugating enzyme]-L-cysteine + [acceptor protein]-L-lysine = [E2 ubiquitin-conjugating enzyme]-L-cysteine + N(6)-ubiquitinyl-[acceptor protein]-L-lysine.</text>
        <dbReference type="EC" id="2.3.2.27"/>
    </reaction>
</comment>
<dbReference type="EC" id="2.3.2.27" evidence="6"/>
<evidence type="ECO:0000313" key="9">
    <source>
        <dbReference type="Proteomes" id="UP000502823"/>
    </source>
</evidence>
<dbReference type="UniPathway" id="UPA00143"/>
<evidence type="ECO:0000313" key="8">
    <source>
        <dbReference type="EMBL" id="GFG33865.1"/>
    </source>
</evidence>
<dbReference type="Pfam" id="PF03145">
    <property type="entry name" value="Sina_TRAF"/>
    <property type="match status" value="1"/>
</dbReference>
<evidence type="ECO:0000256" key="2">
    <source>
        <dbReference type="ARBA" id="ARBA00022723"/>
    </source>
</evidence>
<keyword evidence="3 5" id="KW-0863">Zinc-finger</keyword>
<keyword evidence="2 6" id="KW-0479">Metal-binding</keyword>
<accession>A0A6L2PTV3</accession>
<dbReference type="GO" id="GO:0008270">
    <property type="term" value="F:zinc ion binding"/>
    <property type="evidence" value="ECO:0007669"/>
    <property type="project" value="UniProtKB-KW"/>
</dbReference>
<dbReference type="GO" id="GO:0016567">
    <property type="term" value="P:protein ubiquitination"/>
    <property type="evidence" value="ECO:0007669"/>
    <property type="project" value="UniProtKB-UniPathway"/>
</dbReference>
<dbReference type="EMBL" id="BLKM01000457">
    <property type="protein sequence ID" value="GFG33865.1"/>
    <property type="molecule type" value="Genomic_DNA"/>
</dbReference>
<protein>
    <recommendedName>
        <fullName evidence="6">E3 ubiquitin-protein ligase</fullName>
        <ecNumber evidence="6">2.3.2.27</ecNumber>
    </recommendedName>
</protein>
<dbReference type="InterPro" id="IPR018121">
    <property type="entry name" value="7-in-absentia-prot_TRAF-dom"/>
</dbReference>
<dbReference type="AlphaFoldDB" id="A0A6L2PTV3"/>
<dbReference type="InterPro" id="IPR013010">
    <property type="entry name" value="Znf_SIAH"/>
</dbReference>
<keyword evidence="9" id="KW-1185">Reference proteome</keyword>
<evidence type="ECO:0000256" key="5">
    <source>
        <dbReference type="PROSITE-ProRule" id="PRU00455"/>
    </source>
</evidence>
<comment type="domain">
    <text evidence="6">The RING-type zinc finger domain is essential for ubiquitin ligase activity.</text>
</comment>
<name>A0A6L2PTV3_COPFO</name>
<dbReference type="GO" id="GO:0061630">
    <property type="term" value="F:ubiquitin protein ligase activity"/>
    <property type="evidence" value="ECO:0007669"/>
    <property type="project" value="UniProtKB-EC"/>
</dbReference>
<dbReference type="GO" id="GO:0031624">
    <property type="term" value="F:ubiquitin conjugating enzyme binding"/>
    <property type="evidence" value="ECO:0007669"/>
    <property type="project" value="TreeGrafter"/>
</dbReference>
<dbReference type="SUPFAM" id="SSF49599">
    <property type="entry name" value="TRAF domain-like"/>
    <property type="match status" value="1"/>
</dbReference>
<comment type="caution">
    <text evidence="8">The sequence shown here is derived from an EMBL/GenBank/DDBJ whole genome shotgun (WGS) entry which is preliminary data.</text>
</comment>